<keyword evidence="3" id="KW-1185">Reference proteome</keyword>
<dbReference type="InterPro" id="IPR011991">
    <property type="entry name" value="ArsR-like_HTH"/>
</dbReference>
<dbReference type="Proteomes" id="UP001489897">
    <property type="component" value="Unassembled WGS sequence"/>
</dbReference>
<sequence>MTTKNDVLRALQREPLTVVQLCERLAVTRTAINMQLRQLEAEGLVQRRKLLQTGTPGKPAVLYEAAPGSEDASSSAYPGFLLGLLATLKHRFDDRELEKILTETGRRLAQENGLPASRDFKTNLADAMAIVDALGAHTEAVPDGDAIMVRNYSCPVAGAVRETPCVCRALAAYFSEATGRPVSEHCLREGRLICQYRIARK</sequence>
<dbReference type="SUPFAM" id="SSF46785">
    <property type="entry name" value="Winged helix' DNA-binding domain"/>
    <property type="match status" value="1"/>
</dbReference>
<dbReference type="RefSeq" id="WP_342949389.1">
    <property type="nucleotide sequence ID" value="NZ_JAYMRV010000011.1"/>
</dbReference>
<name>A0ABU9RZ96_9BURK</name>
<organism evidence="2 3">
    <name type="scientific">Paraburkholderia ferrariae</name>
    <dbReference type="NCBI Taxonomy" id="386056"/>
    <lineage>
        <taxon>Bacteria</taxon>
        <taxon>Pseudomonadati</taxon>
        <taxon>Pseudomonadota</taxon>
        <taxon>Betaproteobacteria</taxon>
        <taxon>Burkholderiales</taxon>
        <taxon>Burkholderiaceae</taxon>
        <taxon>Paraburkholderia</taxon>
    </lineage>
</organism>
<dbReference type="InterPro" id="IPR036390">
    <property type="entry name" value="WH_DNA-bd_sf"/>
</dbReference>
<accession>A0ABU9RZ96</accession>
<reference evidence="2 3" key="1">
    <citation type="submission" date="2024-01" db="EMBL/GenBank/DDBJ databases">
        <title>The diversity of rhizobia nodulating Mimosa spp. in eleven states of Brazil covering several biomes is determined by host plant, location, and edaphic factors.</title>
        <authorList>
            <person name="Rouws L."/>
            <person name="Barauna A."/>
            <person name="Beukes C."/>
            <person name="De Faria S.M."/>
            <person name="Gross E."/>
            <person name="Dos Reis Junior F.B."/>
            <person name="Simon M."/>
            <person name="Maluk M."/>
            <person name="Odee D.W."/>
            <person name="Kenicer G."/>
            <person name="Young J.P.W."/>
            <person name="Reis V.M."/>
            <person name="Zilli J."/>
            <person name="James E.K."/>
        </authorList>
    </citation>
    <scope>NUCLEOTIDE SEQUENCE [LARGE SCALE GENOMIC DNA]</scope>
    <source>
        <strain evidence="2 3">JPY167</strain>
    </source>
</reference>
<comment type="caution">
    <text evidence="2">The sequence shown here is derived from an EMBL/GenBank/DDBJ whole genome shotgun (WGS) entry which is preliminary data.</text>
</comment>
<evidence type="ECO:0000313" key="3">
    <source>
        <dbReference type="Proteomes" id="UP001489897"/>
    </source>
</evidence>
<dbReference type="InterPro" id="IPR036388">
    <property type="entry name" value="WH-like_DNA-bd_sf"/>
</dbReference>
<protein>
    <submittedName>
        <fullName evidence="2">MarR family transcriptional regulator</fullName>
    </submittedName>
</protein>
<dbReference type="EMBL" id="JAYMRV010000011">
    <property type="protein sequence ID" value="MEM5425398.1"/>
    <property type="molecule type" value="Genomic_DNA"/>
</dbReference>
<dbReference type="Gene3D" id="1.10.10.10">
    <property type="entry name" value="Winged helix-like DNA-binding domain superfamily/Winged helix DNA-binding domain"/>
    <property type="match status" value="1"/>
</dbReference>
<proteinExistence type="predicted"/>
<evidence type="ECO:0000313" key="2">
    <source>
        <dbReference type="EMBL" id="MEM5425398.1"/>
    </source>
</evidence>
<dbReference type="Pfam" id="PF01022">
    <property type="entry name" value="HTH_5"/>
    <property type="match status" value="1"/>
</dbReference>
<evidence type="ECO:0000259" key="1">
    <source>
        <dbReference type="Pfam" id="PF01022"/>
    </source>
</evidence>
<gene>
    <name evidence="2" type="ORF">VSR73_30625</name>
</gene>
<feature type="domain" description="HTH arsR-type" evidence="1">
    <location>
        <begin position="3"/>
        <end position="46"/>
    </location>
</feature>
<dbReference type="InterPro" id="IPR001845">
    <property type="entry name" value="HTH_ArsR_DNA-bd_dom"/>
</dbReference>
<dbReference type="CDD" id="cd00090">
    <property type="entry name" value="HTH_ARSR"/>
    <property type="match status" value="1"/>
</dbReference>